<evidence type="ECO:0000256" key="2">
    <source>
        <dbReference type="ARBA" id="ARBA00004459"/>
    </source>
</evidence>
<evidence type="ECO:0000256" key="5">
    <source>
        <dbReference type="ARBA" id="ARBA00023139"/>
    </source>
</evidence>
<geneLocation type="plasmid" evidence="9">
    <name>unnamed</name>
</geneLocation>
<comment type="function">
    <text evidence="1 8">The Vlp and Vsp proteins are antigenically distinct proteins, only one vlp or vsp gene is transcriptionally active at any one time. Switching between these genes is a mechanism of host immune response evasion.</text>
</comment>
<dbReference type="InterPro" id="IPR000680">
    <property type="entry name" value="Borrelia_lipo"/>
</dbReference>
<protein>
    <recommendedName>
        <fullName evidence="8">Variable large protein</fullName>
    </recommendedName>
</protein>
<evidence type="ECO:0000256" key="4">
    <source>
        <dbReference type="ARBA" id="ARBA00023136"/>
    </source>
</evidence>
<keyword evidence="3 8" id="KW-0732">Signal</keyword>
<keyword evidence="7 8" id="KW-0449">Lipoprotein</keyword>
<evidence type="ECO:0000256" key="3">
    <source>
        <dbReference type="ARBA" id="ARBA00022729"/>
    </source>
</evidence>
<evidence type="ECO:0000256" key="8">
    <source>
        <dbReference type="RuleBase" id="RU363105"/>
    </source>
</evidence>
<keyword evidence="5 8" id="KW-0564">Palmitate</keyword>
<dbReference type="OrthoDB" id="351099at2"/>
<keyword evidence="6 8" id="KW-0998">Cell outer membrane</keyword>
<dbReference type="EMBL" id="CP005751">
    <property type="protein sequence ID" value="AHH11376.1"/>
    <property type="molecule type" value="Genomic_DNA"/>
</dbReference>
<sequence>MKINIKNIRLKRICATLFISLFLACNNGVIEELEKRKSFADSLINIGHNFQEIFTSFGNAMGDALGFSAVTSDDKRSKVGEHFKTIGNGLTETKKKLDDLSKNIASTSYADTKGIEAVNNAIKRANDVFDNLTNALTKLFGAVGNTPIGDTGAAAAVPAEVTSVKDIIEGVKVIVEAAINSGVKIAKGNSGSAVEKGNTAAPAALNAASSAAGSGATAALAVKVSEADPWAMIDKIKDATTSGLGDANDNNAGQLATANASDNNGAKAATTADLAAAVALKAMTKTGKFSHAASEDNAVKAAAVSSVNKVLGVLDLIIRQTVLKKLEKVREAVKGITYSDTAGEADQGGSIQTTVTKK</sequence>
<dbReference type="AlphaFoldDB" id="W5T269"/>
<dbReference type="GO" id="GO:0009279">
    <property type="term" value="C:cell outer membrane"/>
    <property type="evidence" value="ECO:0007669"/>
    <property type="project" value="UniProtKB-SubCell"/>
</dbReference>
<comment type="subcellular location">
    <subcellularLocation>
        <location evidence="2 8">Cell outer membrane</location>
        <topology evidence="2 8">Lipid-anchor</topology>
    </subcellularLocation>
</comment>
<dbReference type="PROSITE" id="PS51257">
    <property type="entry name" value="PROKAR_LIPOPROTEIN"/>
    <property type="match status" value="1"/>
</dbReference>
<proteinExistence type="predicted"/>
<feature type="chain" id="PRO_5004872972" description="Variable large protein" evidence="8">
    <location>
        <begin position="25"/>
        <end position="358"/>
    </location>
</feature>
<evidence type="ECO:0000313" key="9">
    <source>
        <dbReference type="EMBL" id="AHH11376.1"/>
    </source>
</evidence>
<dbReference type="SUPFAM" id="SSF74748">
    <property type="entry name" value="Variable surface antigen VlsE"/>
    <property type="match status" value="1"/>
</dbReference>
<organism evidence="9">
    <name type="scientific">Borrelia coriaceae ATCC 43381</name>
    <dbReference type="NCBI Taxonomy" id="1408429"/>
    <lineage>
        <taxon>Bacteria</taxon>
        <taxon>Pseudomonadati</taxon>
        <taxon>Spirochaetota</taxon>
        <taxon>Spirochaetia</taxon>
        <taxon>Spirochaetales</taxon>
        <taxon>Borreliaceae</taxon>
        <taxon>Borrelia</taxon>
    </lineage>
</organism>
<dbReference type="RefSeq" id="WP_025408663.1">
    <property type="nucleotide sequence ID" value="NZ_CP005751.1"/>
</dbReference>
<keyword evidence="4 8" id="KW-0472">Membrane</keyword>
<dbReference type="Pfam" id="PF00921">
    <property type="entry name" value="Lipoprotein_2"/>
    <property type="match status" value="1"/>
</dbReference>
<name>W5T269_9SPIR</name>
<evidence type="ECO:0000256" key="7">
    <source>
        <dbReference type="ARBA" id="ARBA00023288"/>
    </source>
</evidence>
<feature type="signal peptide" evidence="8">
    <location>
        <begin position="1"/>
        <end position="24"/>
    </location>
</feature>
<keyword evidence="9" id="KW-0614">Plasmid</keyword>
<gene>
    <name evidence="9" type="ORF">BCO_0114509</name>
</gene>
<reference evidence="9" key="1">
    <citation type="submission" date="2013-04" db="EMBL/GenBank/DDBJ databases">
        <title>Comparative Genomics of Relapsing Fever Spirochetes.</title>
        <authorList>
            <person name="Schwan T.G."/>
            <person name="Raffel S.J."/>
            <person name="Porcella S.F."/>
            <person name="Martens C.A."/>
            <person name="Bruno D.P."/>
            <person name="Ricklefs S.M."/>
            <person name="Barbian K.B."/>
        </authorList>
    </citation>
    <scope>NUCLEOTIDE SEQUENCE</scope>
    <source>
        <strain evidence="9">Co53</strain>
        <plasmid evidence="9">unnamed</plasmid>
    </source>
</reference>
<evidence type="ECO:0000256" key="1">
    <source>
        <dbReference type="ARBA" id="ARBA00003932"/>
    </source>
</evidence>
<dbReference type="HOGENOM" id="CLU_054711_0_1_12"/>
<accession>W5T269</accession>
<evidence type="ECO:0000256" key="6">
    <source>
        <dbReference type="ARBA" id="ARBA00023237"/>
    </source>
</evidence>